<comment type="similarity">
    <text evidence="1">Belongs to the glycosyl hydrolase 16 family.</text>
</comment>
<dbReference type="InterPro" id="IPR013320">
    <property type="entry name" value="ConA-like_dom_sf"/>
</dbReference>
<proteinExistence type="inferred from homology"/>
<feature type="chain" id="PRO_5042828019" description="GH16 domain-containing protein" evidence="2">
    <location>
        <begin position="17"/>
        <end position="442"/>
    </location>
</feature>
<dbReference type="AlphaFoldDB" id="A0AAN9C1L2"/>
<sequence>MLSLVIALCVVGSLSAHLPEVFVHYQDGALHFKMQHFPGLKEVNFNYQLGSQAKNVIPKMGTANKGGDGYWHLTDKKIDLQPGDSIQYNAVAWGTVGKLHAPVASWVYAPEPTRGPRRLRGAVMFRDDFNGGGLDASKWNYEVSMFGGMNWEFQVYTNDKSNVYTQNGKLFLKPTKTVDDPRWDEHYLHSGVMDVAQIWGYCTQSAQYGCHREGKNGILPPVMSGKVKSKPVLRYGTVEVRARIPQGDWLWPAIWMLPRDSHYGGWPRSGEIDIMESRGNVRASGHGVNEVSSTLHWGTSAGDNHYGQTTHSKQAADWSNSFHTWRLEWTHDHMATFVDNQEILRVTPPSGGFSQLGHTSNIWAGNDKMAPFDKEFYLILNVAVGGTNGFFPENWDYGYPKPWSNTSPHAALDWWNGRSKWESSWHGDKVAMEIDYIEMRHL</sequence>
<protein>
    <recommendedName>
        <fullName evidence="3">GH16 domain-containing protein</fullName>
    </recommendedName>
</protein>
<dbReference type="SUPFAM" id="SSF49899">
    <property type="entry name" value="Concanavalin A-like lectins/glucanases"/>
    <property type="match status" value="1"/>
</dbReference>
<keyword evidence="2" id="KW-0732">Signal</keyword>
<feature type="domain" description="GH16" evidence="3">
    <location>
        <begin position="104"/>
        <end position="442"/>
    </location>
</feature>
<evidence type="ECO:0000256" key="2">
    <source>
        <dbReference type="SAM" id="SignalP"/>
    </source>
</evidence>
<dbReference type="InterPro" id="IPR050546">
    <property type="entry name" value="Glycosyl_Hydrlase_16"/>
</dbReference>
<evidence type="ECO:0000259" key="3">
    <source>
        <dbReference type="PROSITE" id="PS51762"/>
    </source>
</evidence>
<accession>A0AAN9C1L2</accession>
<dbReference type="EMBL" id="JBAMIC010000001">
    <property type="protein sequence ID" value="KAK7115395.1"/>
    <property type="molecule type" value="Genomic_DNA"/>
</dbReference>
<evidence type="ECO:0000256" key="1">
    <source>
        <dbReference type="ARBA" id="ARBA00006865"/>
    </source>
</evidence>
<name>A0AAN9C1L2_9CAEN</name>
<dbReference type="InterPro" id="IPR000757">
    <property type="entry name" value="Beta-glucanase-like"/>
</dbReference>
<dbReference type="Pfam" id="PF00722">
    <property type="entry name" value="Glyco_hydro_16"/>
    <property type="match status" value="1"/>
</dbReference>
<evidence type="ECO:0000313" key="5">
    <source>
        <dbReference type="Proteomes" id="UP001374579"/>
    </source>
</evidence>
<reference evidence="4 5" key="1">
    <citation type="submission" date="2024-02" db="EMBL/GenBank/DDBJ databases">
        <title>Chromosome-scale genome assembly of the rough periwinkle Littorina saxatilis.</title>
        <authorList>
            <person name="De Jode A."/>
            <person name="Faria R."/>
            <person name="Formenti G."/>
            <person name="Sims Y."/>
            <person name="Smith T.P."/>
            <person name="Tracey A."/>
            <person name="Wood J.M.D."/>
            <person name="Zagrodzka Z.B."/>
            <person name="Johannesson K."/>
            <person name="Butlin R.K."/>
            <person name="Leder E.H."/>
        </authorList>
    </citation>
    <scope>NUCLEOTIDE SEQUENCE [LARGE SCALE GENOMIC DNA]</scope>
    <source>
        <strain evidence="4">Snail1</strain>
        <tissue evidence="4">Muscle</tissue>
    </source>
</reference>
<dbReference type="GO" id="GO:0004553">
    <property type="term" value="F:hydrolase activity, hydrolyzing O-glycosyl compounds"/>
    <property type="evidence" value="ECO:0007669"/>
    <property type="project" value="InterPro"/>
</dbReference>
<evidence type="ECO:0000313" key="4">
    <source>
        <dbReference type="EMBL" id="KAK7115395.1"/>
    </source>
</evidence>
<keyword evidence="5" id="KW-1185">Reference proteome</keyword>
<dbReference type="PROSITE" id="PS51762">
    <property type="entry name" value="GH16_2"/>
    <property type="match status" value="1"/>
</dbReference>
<gene>
    <name evidence="4" type="ORF">V1264_001271</name>
</gene>
<comment type="caution">
    <text evidence="4">The sequence shown here is derived from an EMBL/GenBank/DDBJ whole genome shotgun (WGS) entry which is preliminary data.</text>
</comment>
<feature type="signal peptide" evidence="2">
    <location>
        <begin position="1"/>
        <end position="16"/>
    </location>
</feature>
<dbReference type="PANTHER" id="PTHR10963:SF55">
    <property type="entry name" value="GLYCOSIDE HYDROLASE FAMILY 16 PROTEIN"/>
    <property type="match status" value="1"/>
</dbReference>
<organism evidence="4 5">
    <name type="scientific">Littorina saxatilis</name>
    <dbReference type="NCBI Taxonomy" id="31220"/>
    <lineage>
        <taxon>Eukaryota</taxon>
        <taxon>Metazoa</taxon>
        <taxon>Spiralia</taxon>
        <taxon>Lophotrochozoa</taxon>
        <taxon>Mollusca</taxon>
        <taxon>Gastropoda</taxon>
        <taxon>Caenogastropoda</taxon>
        <taxon>Littorinimorpha</taxon>
        <taxon>Littorinoidea</taxon>
        <taxon>Littorinidae</taxon>
        <taxon>Littorina</taxon>
    </lineage>
</organism>
<dbReference type="GO" id="GO:0005975">
    <property type="term" value="P:carbohydrate metabolic process"/>
    <property type="evidence" value="ECO:0007669"/>
    <property type="project" value="InterPro"/>
</dbReference>
<dbReference type="CDD" id="cd08024">
    <property type="entry name" value="GH16_CCF"/>
    <property type="match status" value="1"/>
</dbReference>
<dbReference type="Gene3D" id="2.60.120.200">
    <property type="match status" value="1"/>
</dbReference>
<dbReference type="PANTHER" id="PTHR10963">
    <property type="entry name" value="GLYCOSYL HYDROLASE-RELATED"/>
    <property type="match status" value="1"/>
</dbReference>
<dbReference type="Proteomes" id="UP001374579">
    <property type="component" value="Unassembled WGS sequence"/>
</dbReference>